<organism evidence="1 2">
    <name type="scientific">Streblomastix strix</name>
    <dbReference type="NCBI Taxonomy" id="222440"/>
    <lineage>
        <taxon>Eukaryota</taxon>
        <taxon>Metamonada</taxon>
        <taxon>Preaxostyla</taxon>
        <taxon>Oxymonadida</taxon>
        <taxon>Streblomastigidae</taxon>
        <taxon>Streblomastix</taxon>
    </lineage>
</organism>
<evidence type="ECO:0000313" key="2">
    <source>
        <dbReference type="Proteomes" id="UP000324800"/>
    </source>
</evidence>
<name>A0A5J4U3C2_9EUKA</name>
<proteinExistence type="predicted"/>
<sequence length="83" mass="9608">MVFFTGVFDQDLEKPTVQQVVDMFWSKKEITPPELTQDLARKPLPETKLTAFLPLLSQLQQQCQNTYAPLNPFNNKSLIQQIQ</sequence>
<protein>
    <submittedName>
        <fullName evidence="1">Uncharacterized protein</fullName>
    </submittedName>
</protein>
<accession>A0A5J4U3C2</accession>
<evidence type="ECO:0000313" key="1">
    <source>
        <dbReference type="EMBL" id="KAA6364145.1"/>
    </source>
</evidence>
<dbReference type="EMBL" id="SNRW01022016">
    <property type="protein sequence ID" value="KAA6364145.1"/>
    <property type="molecule type" value="Genomic_DNA"/>
</dbReference>
<gene>
    <name evidence="1" type="ORF">EZS28_040330</name>
</gene>
<dbReference type="AlphaFoldDB" id="A0A5J4U3C2"/>
<reference evidence="1 2" key="1">
    <citation type="submission" date="2019-03" db="EMBL/GenBank/DDBJ databases">
        <title>Single cell metagenomics reveals metabolic interactions within the superorganism composed of flagellate Streblomastix strix and complex community of Bacteroidetes bacteria on its surface.</title>
        <authorList>
            <person name="Treitli S.C."/>
            <person name="Kolisko M."/>
            <person name="Husnik F."/>
            <person name="Keeling P."/>
            <person name="Hampl V."/>
        </authorList>
    </citation>
    <scope>NUCLEOTIDE SEQUENCE [LARGE SCALE GENOMIC DNA]</scope>
    <source>
        <strain evidence="1">ST1C</strain>
    </source>
</reference>
<dbReference type="Proteomes" id="UP000324800">
    <property type="component" value="Unassembled WGS sequence"/>
</dbReference>
<comment type="caution">
    <text evidence="1">The sequence shown here is derived from an EMBL/GenBank/DDBJ whole genome shotgun (WGS) entry which is preliminary data.</text>
</comment>